<evidence type="ECO:0000313" key="4">
    <source>
        <dbReference type="Proteomes" id="UP001301350"/>
    </source>
</evidence>
<dbReference type="GO" id="GO:0046921">
    <property type="term" value="F:alpha-(1-&gt;6)-fucosyltransferase activity"/>
    <property type="evidence" value="ECO:0007669"/>
    <property type="project" value="TreeGrafter"/>
</dbReference>
<gene>
    <name evidence="3" type="ORF">CDCA_CDCA01G0331</name>
</gene>
<organism evidence="3 4">
    <name type="scientific">Cyanidium caldarium</name>
    <name type="common">Red alga</name>
    <dbReference type="NCBI Taxonomy" id="2771"/>
    <lineage>
        <taxon>Eukaryota</taxon>
        <taxon>Rhodophyta</taxon>
        <taxon>Bangiophyceae</taxon>
        <taxon>Cyanidiales</taxon>
        <taxon>Cyanidiaceae</taxon>
        <taxon>Cyanidium</taxon>
    </lineage>
</organism>
<evidence type="ECO:0000256" key="1">
    <source>
        <dbReference type="SAM" id="MobiDB-lite"/>
    </source>
</evidence>
<dbReference type="GO" id="GO:0006487">
    <property type="term" value="P:protein N-linked glycosylation"/>
    <property type="evidence" value="ECO:0007669"/>
    <property type="project" value="TreeGrafter"/>
</dbReference>
<protein>
    <submittedName>
        <fullName evidence="3">Uncharacterized protein</fullName>
    </submittedName>
</protein>
<comment type="caution">
    <text evidence="3">The sequence shown here is derived from an EMBL/GenBank/DDBJ whole genome shotgun (WGS) entry which is preliminary data.</text>
</comment>
<dbReference type="EMBL" id="JANCYW010000001">
    <property type="protein sequence ID" value="KAK4534306.1"/>
    <property type="molecule type" value="Genomic_DNA"/>
</dbReference>
<dbReference type="PANTHER" id="PTHR13132:SF29">
    <property type="entry name" value="ALPHA-(1,6)-FUCOSYLTRANSFERASE"/>
    <property type="match status" value="1"/>
</dbReference>
<reference evidence="3 4" key="1">
    <citation type="submission" date="2022-07" db="EMBL/GenBank/DDBJ databases">
        <title>Genome-wide signatures of adaptation to extreme environments.</title>
        <authorList>
            <person name="Cho C.H."/>
            <person name="Yoon H.S."/>
        </authorList>
    </citation>
    <scope>NUCLEOTIDE SEQUENCE [LARGE SCALE GENOMIC DNA]</scope>
    <source>
        <strain evidence="3 4">DBV 063 E5</strain>
    </source>
</reference>
<keyword evidence="2" id="KW-1133">Transmembrane helix</keyword>
<evidence type="ECO:0000313" key="3">
    <source>
        <dbReference type="EMBL" id="KAK4534306.1"/>
    </source>
</evidence>
<keyword evidence="2" id="KW-0812">Transmembrane</keyword>
<sequence length="483" mass="55740">MRVMRVRTEQGRGHWGSGGTQWITRAVWFVTWALVVALLVHELRAPLGAMKVVINANIPDTEADAMTAAHQSTQSSQERSALSEASELDRVTASLIRVQNPPDCFKSRYLILDDFTDESGFGFGLITIYKFLYVAHLERRVLLFLSSLGPYPWRWCHRPPRSMACFFEESSYCAEELKFANTTGRKHPLPPRLEDAVEWNGASTLSEPVVIFRQRHMPPRRPNRRALYRAWQYFERTLRNGLQRYGRFFYYAAAHRVLFRPRSWVERAAVAQRQRWQLQPGDRFVVVHARHGSKHTEQRHIAVPQLMRSALGLSECLDVHDVLLVTETQNVTHRARHILRNTPTHVRFTEYERPRGDVWNSRLVKQLHLPPVNDSMIDTIAYHSVLNVVLARDAVAFVGTIQSAYLKLLVSSAYAWQGRPVSIHSLRSGWRIADGYVGEERKYWSFNASRLPHPCADAPLRVYDPRSQWLVPETRGHPPKNDP</sequence>
<name>A0AAV9IQ21_CYACA</name>
<feature type="compositionally biased region" description="Polar residues" evidence="1">
    <location>
        <begin position="69"/>
        <end position="80"/>
    </location>
</feature>
<dbReference type="PANTHER" id="PTHR13132">
    <property type="entry name" value="ALPHA- 1,6 -FUCOSYLTRANSFERASE"/>
    <property type="match status" value="1"/>
</dbReference>
<feature type="transmembrane region" description="Helical" evidence="2">
    <location>
        <begin position="22"/>
        <end position="41"/>
    </location>
</feature>
<dbReference type="AlphaFoldDB" id="A0AAV9IQ21"/>
<keyword evidence="2" id="KW-0472">Membrane</keyword>
<accession>A0AAV9IQ21</accession>
<keyword evidence="4" id="KW-1185">Reference proteome</keyword>
<feature type="region of interest" description="Disordered" evidence="1">
    <location>
        <begin position="65"/>
        <end position="84"/>
    </location>
</feature>
<proteinExistence type="predicted"/>
<dbReference type="Proteomes" id="UP001301350">
    <property type="component" value="Unassembled WGS sequence"/>
</dbReference>
<evidence type="ECO:0000256" key="2">
    <source>
        <dbReference type="SAM" id="Phobius"/>
    </source>
</evidence>